<dbReference type="CDD" id="cd17260">
    <property type="entry name" value="RMtype1_S_EcoEI-TRD1-CR1_like"/>
    <property type="match status" value="1"/>
</dbReference>
<evidence type="ECO:0000256" key="4">
    <source>
        <dbReference type="SAM" id="Coils"/>
    </source>
</evidence>
<evidence type="ECO:0000259" key="5">
    <source>
        <dbReference type="Pfam" id="PF01420"/>
    </source>
</evidence>
<dbReference type="PANTHER" id="PTHR30408:SF12">
    <property type="entry name" value="TYPE I RESTRICTION ENZYME MJAVIII SPECIFICITY SUBUNIT"/>
    <property type="match status" value="1"/>
</dbReference>
<dbReference type="AlphaFoldDB" id="A0A432XSA3"/>
<keyword evidence="7" id="KW-1185">Reference proteome</keyword>
<dbReference type="RefSeq" id="WP_110575579.1">
    <property type="nucleotide sequence ID" value="NZ_PIPV01000010.1"/>
</dbReference>
<gene>
    <name evidence="6" type="ORF">CWE25_11050</name>
</gene>
<evidence type="ECO:0000313" key="6">
    <source>
        <dbReference type="EMBL" id="RUO51461.1"/>
    </source>
</evidence>
<reference evidence="7" key="1">
    <citation type="journal article" date="2018" name="Front. Microbiol.">
        <title>Genome-Based Analysis Reveals the Taxonomy and Diversity of the Family Idiomarinaceae.</title>
        <authorList>
            <person name="Liu Y."/>
            <person name="Lai Q."/>
            <person name="Shao Z."/>
        </authorList>
    </citation>
    <scope>NUCLEOTIDE SEQUENCE [LARGE SCALE GENOMIC DNA]</scope>
    <source>
        <strain evidence="7">F23</strain>
    </source>
</reference>
<keyword evidence="6" id="KW-0540">Nuclease</keyword>
<dbReference type="CDD" id="cd17287">
    <property type="entry name" value="RMtype1_S_EcoN10ORF171P_TRD2-CR2_like"/>
    <property type="match status" value="1"/>
</dbReference>
<dbReference type="Proteomes" id="UP000287330">
    <property type="component" value="Unassembled WGS sequence"/>
</dbReference>
<keyword evidence="2" id="KW-0680">Restriction system</keyword>
<dbReference type="OrthoDB" id="9798929at2"/>
<evidence type="ECO:0000256" key="1">
    <source>
        <dbReference type="ARBA" id="ARBA00010923"/>
    </source>
</evidence>
<evidence type="ECO:0000313" key="7">
    <source>
        <dbReference type="Proteomes" id="UP000287330"/>
    </source>
</evidence>
<comment type="caution">
    <text evidence="6">The sequence shown here is derived from an EMBL/GenBank/DDBJ whole genome shotgun (WGS) entry which is preliminary data.</text>
</comment>
<dbReference type="PANTHER" id="PTHR30408">
    <property type="entry name" value="TYPE-1 RESTRICTION ENZYME ECOKI SPECIFICITY PROTEIN"/>
    <property type="match status" value="1"/>
</dbReference>
<evidence type="ECO:0000256" key="3">
    <source>
        <dbReference type="ARBA" id="ARBA00023125"/>
    </source>
</evidence>
<proteinExistence type="inferred from homology"/>
<dbReference type="Gene3D" id="1.10.287.1120">
    <property type="entry name" value="Bipartite methylase S protein"/>
    <property type="match status" value="1"/>
</dbReference>
<dbReference type="EMBL" id="PIPV01000010">
    <property type="protein sequence ID" value="RUO51461.1"/>
    <property type="molecule type" value="Genomic_DNA"/>
</dbReference>
<dbReference type="InterPro" id="IPR044946">
    <property type="entry name" value="Restrct_endonuc_typeI_TRD_sf"/>
</dbReference>
<dbReference type="GO" id="GO:0009307">
    <property type="term" value="P:DNA restriction-modification system"/>
    <property type="evidence" value="ECO:0007669"/>
    <property type="project" value="UniProtKB-KW"/>
</dbReference>
<feature type="coiled-coil region" evidence="4">
    <location>
        <begin position="368"/>
        <end position="402"/>
    </location>
</feature>
<keyword evidence="4" id="KW-0175">Coiled coil</keyword>
<keyword evidence="6" id="KW-0378">Hydrolase</keyword>
<dbReference type="GO" id="GO:0003677">
    <property type="term" value="F:DNA binding"/>
    <property type="evidence" value="ECO:0007669"/>
    <property type="project" value="UniProtKB-KW"/>
</dbReference>
<dbReference type="InterPro" id="IPR052021">
    <property type="entry name" value="Type-I_RS_S_subunit"/>
</dbReference>
<protein>
    <submittedName>
        <fullName evidence="6">Restriction endonuclease subunit S</fullName>
    </submittedName>
</protein>
<accession>A0A432XSA3</accession>
<dbReference type="InterPro" id="IPR000055">
    <property type="entry name" value="Restrct_endonuc_typeI_TRD"/>
</dbReference>
<organism evidence="6 7">
    <name type="scientific">Idiomarina fontislapidosi</name>
    <dbReference type="NCBI Taxonomy" id="263723"/>
    <lineage>
        <taxon>Bacteria</taxon>
        <taxon>Pseudomonadati</taxon>
        <taxon>Pseudomonadota</taxon>
        <taxon>Gammaproteobacteria</taxon>
        <taxon>Alteromonadales</taxon>
        <taxon>Idiomarinaceae</taxon>
        <taxon>Idiomarina</taxon>
    </lineage>
</organism>
<keyword evidence="6" id="KW-0255">Endonuclease</keyword>
<comment type="similarity">
    <text evidence="1">Belongs to the type-I restriction system S methylase family.</text>
</comment>
<dbReference type="Pfam" id="PF01420">
    <property type="entry name" value="Methylase_S"/>
    <property type="match status" value="2"/>
</dbReference>
<sequence length="407" mass="45261">MVPEGWKKGVVEDIAEVSSGGTPSRKNDSYWLNGQIPWVTTAEVKFGVITSTEQKITEDGLKNSSAKLFPKDTVLIAMYGQGKTRGQVAKLGIEASTNQACAALQVNDGFEVDYYYQYLVSQYENIRDLANSGGQQNLSAAIIKGIHVPIPPLKEQKKIAQILSTWDKAITTTEQLLANSQHRKKALMQQLLTGKKRLLDENGVRFSGEWKTAHLGDICTVNPKKATEPEGSQVSFVGMDSVSEEARLIYTTTKHYNEVSKGFTSFKNGDVLVAKITPCFENGKGAYVYGLVNGIGFGSTEFHVLRATERSNSKYLYYLTNTAEFRIRGEANMQGSAGQKRVSTDYLKTFKVKIPPSVKEQAKVAELLWQVDKELSILEIKLEKLQQEKKALMQQLLTGKRRVKIES</sequence>
<dbReference type="Gene3D" id="3.90.220.20">
    <property type="entry name" value="DNA methylase specificity domains"/>
    <property type="match status" value="2"/>
</dbReference>
<feature type="domain" description="Type I restriction modification DNA specificity" evidence="5">
    <location>
        <begin position="3"/>
        <end position="177"/>
    </location>
</feature>
<evidence type="ECO:0000256" key="2">
    <source>
        <dbReference type="ARBA" id="ARBA00022747"/>
    </source>
</evidence>
<keyword evidence="3" id="KW-0238">DNA-binding</keyword>
<name>A0A432XSA3_9GAMM</name>
<feature type="domain" description="Type I restriction modification DNA specificity" evidence="5">
    <location>
        <begin position="209"/>
        <end position="386"/>
    </location>
</feature>
<dbReference type="GO" id="GO:0004519">
    <property type="term" value="F:endonuclease activity"/>
    <property type="evidence" value="ECO:0007669"/>
    <property type="project" value="UniProtKB-KW"/>
</dbReference>
<dbReference type="SUPFAM" id="SSF116734">
    <property type="entry name" value="DNA methylase specificity domain"/>
    <property type="match status" value="2"/>
</dbReference>